<keyword evidence="1" id="KW-0472">Membrane</keyword>
<gene>
    <name evidence="2" type="ORF">H4R20_002945</name>
</gene>
<name>A0A9W8LU64_9FUNG</name>
<proteinExistence type="predicted"/>
<dbReference type="Proteomes" id="UP001140094">
    <property type="component" value="Unassembled WGS sequence"/>
</dbReference>
<reference evidence="2" key="1">
    <citation type="submission" date="2022-07" db="EMBL/GenBank/DDBJ databases">
        <title>Phylogenomic reconstructions and comparative analyses of Kickxellomycotina fungi.</title>
        <authorList>
            <person name="Reynolds N.K."/>
            <person name="Stajich J.E."/>
            <person name="Barry K."/>
            <person name="Grigoriev I.V."/>
            <person name="Crous P."/>
            <person name="Smith M.E."/>
        </authorList>
    </citation>
    <scope>NUCLEOTIDE SEQUENCE</scope>
    <source>
        <strain evidence="2">NRRL 1565</strain>
    </source>
</reference>
<evidence type="ECO:0000256" key="1">
    <source>
        <dbReference type="SAM" id="Phobius"/>
    </source>
</evidence>
<feature type="transmembrane region" description="Helical" evidence="1">
    <location>
        <begin position="45"/>
        <end position="67"/>
    </location>
</feature>
<evidence type="ECO:0000313" key="2">
    <source>
        <dbReference type="EMBL" id="KAJ2803308.1"/>
    </source>
</evidence>
<keyword evidence="1" id="KW-0812">Transmembrane</keyword>
<dbReference type="Pfam" id="PF13430">
    <property type="entry name" value="DUF4112"/>
    <property type="match status" value="1"/>
</dbReference>
<feature type="transmembrane region" description="Helical" evidence="1">
    <location>
        <begin position="88"/>
        <end position="108"/>
    </location>
</feature>
<dbReference type="PANTHER" id="PTHR35519">
    <property type="entry name" value="MEMBRANE PROTEINS"/>
    <property type="match status" value="1"/>
</dbReference>
<organism evidence="2 3">
    <name type="scientific">Coemansia guatemalensis</name>
    <dbReference type="NCBI Taxonomy" id="2761395"/>
    <lineage>
        <taxon>Eukaryota</taxon>
        <taxon>Fungi</taxon>
        <taxon>Fungi incertae sedis</taxon>
        <taxon>Zoopagomycota</taxon>
        <taxon>Kickxellomycotina</taxon>
        <taxon>Kickxellomycetes</taxon>
        <taxon>Kickxellales</taxon>
        <taxon>Kickxellaceae</taxon>
        <taxon>Coemansia</taxon>
    </lineage>
</organism>
<sequence>MARGRGRDPSLFTTSEKKKALYPLYRRARYLDKKWAITCSKPDEFTLLGMIPLFGDTMSTMLAVGYFRRMRDTFAIPKEVSDKMKNNIALHVVISIIPMVGWILRRIFGVNKRNYSILQKYVMSEASQSKAGSDSTETTR</sequence>
<dbReference type="AlphaFoldDB" id="A0A9W8LU64"/>
<dbReference type="PANTHER" id="PTHR35519:SF2">
    <property type="entry name" value="PH DOMAIN PROTEIN"/>
    <property type="match status" value="1"/>
</dbReference>
<accession>A0A9W8LU64</accession>
<keyword evidence="1" id="KW-1133">Transmembrane helix</keyword>
<protein>
    <submittedName>
        <fullName evidence="2">Uncharacterized protein</fullName>
    </submittedName>
</protein>
<dbReference type="OrthoDB" id="2103474at2759"/>
<comment type="caution">
    <text evidence="2">The sequence shown here is derived from an EMBL/GenBank/DDBJ whole genome shotgun (WGS) entry which is preliminary data.</text>
</comment>
<evidence type="ECO:0000313" key="3">
    <source>
        <dbReference type="Proteomes" id="UP001140094"/>
    </source>
</evidence>
<keyword evidence="3" id="KW-1185">Reference proteome</keyword>
<dbReference type="InterPro" id="IPR025187">
    <property type="entry name" value="DUF4112"/>
</dbReference>
<dbReference type="EMBL" id="JANBUO010000542">
    <property type="protein sequence ID" value="KAJ2803308.1"/>
    <property type="molecule type" value="Genomic_DNA"/>
</dbReference>